<proteinExistence type="predicted"/>
<accession>A0A090DTK4</accession>
<sequence length="24" mass="2843">MQRVAHVGFYRYVCLGRTPFPDDD</sequence>
<dbReference type="Proteomes" id="UP000045285">
    <property type="component" value="Unassembled WGS sequence"/>
</dbReference>
<keyword evidence="2" id="KW-1185">Reference proteome</keyword>
<protein>
    <submittedName>
        <fullName evidence="1">Uncharacterized protein</fullName>
    </submittedName>
</protein>
<evidence type="ECO:0000313" key="2">
    <source>
        <dbReference type="Proteomes" id="UP000045285"/>
    </source>
</evidence>
<dbReference type="EMBL" id="CCMZ01000018">
    <property type="protein sequence ID" value="CDX17951.1"/>
    <property type="molecule type" value="Genomic_DNA"/>
</dbReference>
<name>A0A090DTK4_MESPL</name>
<gene>
    <name evidence="1" type="ORF">MPL3356_250044</name>
</gene>
<reference evidence="2" key="1">
    <citation type="submission" date="2014-08" db="EMBL/GenBank/DDBJ databases">
        <authorList>
            <person name="Moulin L."/>
        </authorList>
    </citation>
    <scope>NUCLEOTIDE SEQUENCE [LARGE SCALE GENOMIC DNA]</scope>
</reference>
<evidence type="ECO:0000313" key="1">
    <source>
        <dbReference type="EMBL" id="CDX17951.1"/>
    </source>
</evidence>
<organism evidence="1 2">
    <name type="scientific">Mesorhizobium plurifarium</name>
    <dbReference type="NCBI Taxonomy" id="69974"/>
    <lineage>
        <taxon>Bacteria</taxon>
        <taxon>Pseudomonadati</taxon>
        <taxon>Pseudomonadota</taxon>
        <taxon>Alphaproteobacteria</taxon>
        <taxon>Hyphomicrobiales</taxon>
        <taxon>Phyllobacteriaceae</taxon>
        <taxon>Mesorhizobium</taxon>
    </lineage>
</organism>
<dbReference type="AlphaFoldDB" id="A0A090DTK4"/>